<reference evidence="1" key="1">
    <citation type="submission" date="2020-02" db="EMBL/GenBank/DDBJ databases">
        <authorList>
            <person name="Meier V. D."/>
        </authorList>
    </citation>
    <scope>NUCLEOTIDE SEQUENCE</scope>
    <source>
        <strain evidence="1">AVDCRST_MAG95</strain>
    </source>
</reference>
<evidence type="ECO:0000313" key="1">
    <source>
        <dbReference type="EMBL" id="CAA9247740.1"/>
    </source>
</evidence>
<sequence>MIVLIFRFGPTEKRGNRRLFSLFGCSKLYIGTAGPGNNQQPLKIYLYKHLVYNV</sequence>
<proteinExistence type="predicted"/>
<accession>A0A6J4IE71</accession>
<gene>
    <name evidence="1" type="ORF">AVDCRST_MAG95-1721</name>
</gene>
<protein>
    <submittedName>
        <fullName evidence="1">Uncharacterized protein</fullName>
    </submittedName>
</protein>
<dbReference type="EMBL" id="CADCTJ010000536">
    <property type="protein sequence ID" value="CAA9247740.1"/>
    <property type="molecule type" value="Genomic_DNA"/>
</dbReference>
<name>A0A6J4IE71_9BACT</name>
<organism evidence="1">
    <name type="scientific">uncultured Adhaeribacter sp</name>
    <dbReference type="NCBI Taxonomy" id="448109"/>
    <lineage>
        <taxon>Bacteria</taxon>
        <taxon>Pseudomonadati</taxon>
        <taxon>Bacteroidota</taxon>
        <taxon>Cytophagia</taxon>
        <taxon>Cytophagales</taxon>
        <taxon>Hymenobacteraceae</taxon>
        <taxon>Adhaeribacter</taxon>
        <taxon>environmental samples</taxon>
    </lineage>
</organism>
<dbReference type="AlphaFoldDB" id="A0A6J4IE71"/>